<dbReference type="EMBL" id="LGAV01000004">
    <property type="protein sequence ID" value="KOS14359.1"/>
    <property type="molecule type" value="Genomic_DNA"/>
</dbReference>
<feature type="compositionally biased region" description="Basic and acidic residues" evidence="3">
    <location>
        <begin position="160"/>
        <end position="174"/>
    </location>
</feature>
<feature type="region of interest" description="Disordered" evidence="3">
    <location>
        <begin position="1"/>
        <end position="87"/>
    </location>
</feature>
<dbReference type="Proteomes" id="UP000037751">
    <property type="component" value="Unassembled WGS sequence"/>
</dbReference>
<evidence type="ECO:0000313" key="4">
    <source>
        <dbReference type="EMBL" id="KOS14359.1"/>
    </source>
</evidence>
<dbReference type="PANTHER" id="PTHR48051:SF1">
    <property type="entry name" value="RAS SUPPRESSOR PROTEIN 1"/>
    <property type="match status" value="1"/>
</dbReference>
<protein>
    <submittedName>
        <fullName evidence="4">Leucine rich repeat domain-containing protein</fullName>
    </submittedName>
</protein>
<dbReference type="GeneID" id="28730565"/>
<dbReference type="Pfam" id="PF13855">
    <property type="entry name" value="LRR_8"/>
    <property type="match status" value="1"/>
</dbReference>
<dbReference type="OrthoDB" id="660555at2759"/>
<evidence type="ECO:0000256" key="3">
    <source>
        <dbReference type="SAM" id="MobiDB-lite"/>
    </source>
</evidence>
<dbReference type="STRING" id="77020.A0A0M9VPE6"/>
<proteinExistence type="predicted"/>
<dbReference type="RefSeq" id="XP_017991991.1">
    <property type="nucleotide sequence ID" value="XM_018138689.1"/>
</dbReference>
<dbReference type="InterPro" id="IPR050216">
    <property type="entry name" value="LRR_domain-containing"/>
</dbReference>
<keyword evidence="1" id="KW-0433">Leucine-rich repeat</keyword>
<dbReference type="PANTHER" id="PTHR48051">
    <property type="match status" value="1"/>
</dbReference>
<feature type="region of interest" description="Disordered" evidence="3">
    <location>
        <begin position="141"/>
        <end position="183"/>
    </location>
</feature>
<evidence type="ECO:0000256" key="1">
    <source>
        <dbReference type="ARBA" id="ARBA00022614"/>
    </source>
</evidence>
<dbReference type="InterPro" id="IPR032675">
    <property type="entry name" value="LRR_dom_sf"/>
</dbReference>
<gene>
    <name evidence="4" type="ORF">Malapachy_4238</name>
</gene>
<accession>A0A0M9VPE6</accession>
<keyword evidence="5" id="KW-1185">Reference proteome</keyword>
<reference evidence="4 5" key="1">
    <citation type="submission" date="2015-07" db="EMBL/GenBank/DDBJ databases">
        <title>Draft Genome Sequence of Malassezia furfur CBS1878 and Malassezia pachydermatis CBS1879.</title>
        <authorList>
            <person name="Triana S."/>
            <person name="Ohm R."/>
            <person name="Gonzalez A."/>
            <person name="DeCock H."/>
            <person name="Restrepo S."/>
            <person name="Celis A."/>
        </authorList>
    </citation>
    <scope>NUCLEOTIDE SEQUENCE [LARGE SCALE GENOMIC DNA]</scope>
    <source>
        <strain evidence="4 5">CBS 1879</strain>
    </source>
</reference>
<dbReference type="InterPro" id="IPR001611">
    <property type="entry name" value="Leu-rich_rpt"/>
</dbReference>
<dbReference type="SUPFAM" id="SSF52075">
    <property type="entry name" value="Outer arm dynein light chain 1"/>
    <property type="match status" value="1"/>
</dbReference>
<dbReference type="SMART" id="SM00369">
    <property type="entry name" value="LRR_TYP"/>
    <property type="match status" value="2"/>
</dbReference>
<dbReference type="GO" id="GO:0005737">
    <property type="term" value="C:cytoplasm"/>
    <property type="evidence" value="ECO:0007669"/>
    <property type="project" value="TreeGrafter"/>
</dbReference>
<feature type="compositionally biased region" description="Low complexity" evidence="3">
    <location>
        <begin position="13"/>
        <end position="40"/>
    </location>
</feature>
<name>A0A0M9VPE6_9BASI</name>
<keyword evidence="2" id="KW-0677">Repeat</keyword>
<dbReference type="AlphaFoldDB" id="A0A0M9VPE6"/>
<dbReference type="InterPro" id="IPR003591">
    <property type="entry name" value="Leu-rich_rpt_typical-subtyp"/>
</dbReference>
<dbReference type="Gene3D" id="3.80.10.10">
    <property type="entry name" value="Ribonuclease Inhibitor"/>
    <property type="match status" value="1"/>
</dbReference>
<evidence type="ECO:0000313" key="5">
    <source>
        <dbReference type="Proteomes" id="UP000037751"/>
    </source>
</evidence>
<evidence type="ECO:0000256" key="2">
    <source>
        <dbReference type="ARBA" id="ARBA00022737"/>
    </source>
</evidence>
<dbReference type="VEuPathDB" id="FungiDB:Malapachy_4238"/>
<organism evidence="4 5">
    <name type="scientific">Malassezia pachydermatis</name>
    <dbReference type="NCBI Taxonomy" id="77020"/>
    <lineage>
        <taxon>Eukaryota</taxon>
        <taxon>Fungi</taxon>
        <taxon>Dikarya</taxon>
        <taxon>Basidiomycota</taxon>
        <taxon>Ustilaginomycotina</taxon>
        <taxon>Malasseziomycetes</taxon>
        <taxon>Malasseziales</taxon>
        <taxon>Malasseziaceae</taxon>
        <taxon>Malassezia</taxon>
    </lineage>
</organism>
<sequence>MAFRVPQEAAFASSSSSPPRVASSSSPPSSPTNERTSSTSCLADPFSASAKSLSIGGRPRRGTTRWSRSATTPALRVGAGPSTKEGDEALTVIPTPDGGTSGHVLGQFFDDGSDVSMMSSMDDMGSSYEAPSMLLAGVRRPFSRTESASTDPLSAAGTLERPKERATQRRRTDATPDDEAMPNVGMAAASGSVVDWDALVSRVFDEGREAPALLLGGCHLTYISGVVGDLRHYVAFEPRRMDTGTRTTTHRRPGPLEFYLWDNQLTRLPSALFQLSNLGVLSLRKNQLTHLPASIGQLRHLRELNIGGNALTYLPAEMQQLTLETFTYIPNPFLPVPPGARLEARSMYGGRRATTTTTSAAHTLSRWSRAHTDAGILHRTTPHEARGQVYARVLGELRRRSLPTLADMCIQRLLSDDPLVLEQYETGCLHTLRHTLQARVVERLEAARRSATHTWGARSNVHRTRDVAGRERWYAGASFTHSVGHDENEEEDEDEAVHASANDVDTALEYQDDAADNVWFQRCPCAHTPSSALSGTDWPLAEPGVLYVTPYEERMEWVSHVAGVRVAKQSIEMAGLTIDGAPADQAGCLPLLWRGCSPHCLAFLTQASVAPDAPL</sequence>
<comment type="caution">
    <text evidence="4">The sequence shown here is derived from an EMBL/GenBank/DDBJ whole genome shotgun (WGS) entry which is preliminary data.</text>
</comment>